<dbReference type="Proteomes" id="UP000256727">
    <property type="component" value="Unassembled WGS sequence"/>
</dbReference>
<reference evidence="2 3" key="1">
    <citation type="submission" date="2018-07" db="EMBL/GenBank/DDBJ databases">
        <title>Sequencing the genomes of 1000 actinobacteria strains.</title>
        <authorList>
            <person name="Klenk H.-P."/>
        </authorList>
    </citation>
    <scope>NUCLEOTIDE SEQUENCE [LARGE SCALE GENOMIC DNA]</scope>
    <source>
        <strain evidence="2 3">DSM 14442</strain>
    </source>
</reference>
<comment type="caution">
    <text evidence="2">The sequence shown here is derived from an EMBL/GenBank/DDBJ whole genome shotgun (WGS) entry which is preliminary data.</text>
</comment>
<name>A0A3D9LIM4_9MICC</name>
<evidence type="ECO:0000313" key="2">
    <source>
        <dbReference type="EMBL" id="REE04923.1"/>
    </source>
</evidence>
<accession>A0A3D9LIM4</accession>
<gene>
    <name evidence="2" type="ORF">C8E99_2781</name>
</gene>
<dbReference type="EMBL" id="QREH01000001">
    <property type="protein sequence ID" value="REE04923.1"/>
    <property type="molecule type" value="Genomic_DNA"/>
</dbReference>
<proteinExistence type="predicted"/>
<organism evidence="2 3">
    <name type="scientific">Citricoccus muralis</name>
    <dbReference type="NCBI Taxonomy" id="169134"/>
    <lineage>
        <taxon>Bacteria</taxon>
        <taxon>Bacillati</taxon>
        <taxon>Actinomycetota</taxon>
        <taxon>Actinomycetes</taxon>
        <taxon>Micrococcales</taxon>
        <taxon>Micrococcaceae</taxon>
        <taxon>Citricoccus</taxon>
    </lineage>
</organism>
<evidence type="ECO:0000256" key="1">
    <source>
        <dbReference type="SAM" id="MobiDB-lite"/>
    </source>
</evidence>
<dbReference type="AlphaFoldDB" id="A0A3D9LIM4"/>
<sequence length="66" mass="7424">MDHVNPEMPEEDRLDEPQPQLSGDEALAEPPVADDPVETAAHRHDEELAEEWENESFPASDPPSNY</sequence>
<evidence type="ECO:0000313" key="3">
    <source>
        <dbReference type="Proteomes" id="UP000256727"/>
    </source>
</evidence>
<keyword evidence="3" id="KW-1185">Reference proteome</keyword>
<feature type="region of interest" description="Disordered" evidence="1">
    <location>
        <begin position="1"/>
        <end position="66"/>
    </location>
</feature>
<protein>
    <submittedName>
        <fullName evidence="2">Uncharacterized protein</fullName>
    </submittedName>
</protein>